<comment type="caution">
    <text evidence="2">The sequence shown here is derived from an EMBL/GenBank/DDBJ whole genome shotgun (WGS) entry which is preliminary data.</text>
</comment>
<dbReference type="STRING" id="67855.RO21_07985"/>
<feature type="transmembrane region" description="Helical" evidence="1">
    <location>
        <begin position="278"/>
        <end position="298"/>
    </location>
</feature>
<dbReference type="Proteomes" id="UP000036270">
    <property type="component" value="Unassembled WGS sequence"/>
</dbReference>
<name>A0A0J5P5T6_9PAST</name>
<proteinExistence type="predicted"/>
<dbReference type="AlphaFoldDB" id="A0A0J5P5T6"/>
<protein>
    <recommendedName>
        <fullName evidence="4">EpsG family protein</fullName>
    </recommendedName>
</protein>
<evidence type="ECO:0008006" key="4">
    <source>
        <dbReference type="Google" id="ProtNLM"/>
    </source>
</evidence>
<dbReference type="PATRIC" id="fig|67855.3.peg.1639"/>
<dbReference type="Pfam" id="PF14897">
    <property type="entry name" value="EpsG"/>
    <property type="match status" value="1"/>
</dbReference>
<evidence type="ECO:0000256" key="1">
    <source>
        <dbReference type="SAM" id="Phobius"/>
    </source>
</evidence>
<organism evidence="2 3">
    <name type="scientific">Muribacter muris</name>
    <dbReference type="NCBI Taxonomy" id="67855"/>
    <lineage>
        <taxon>Bacteria</taxon>
        <taxon>Pseudomonadati</taxon>
        <taxon>Pseudomonadota</taxon>
        <taxon>Gammaproteobacteria</taxon>
        <taxon>Pasteurellales</taxon>
        <taxon>Pasteurellaceae</taxon>
        <taxon>Muribacter</taxon>
    </lineage>
</organism>
<feature type="transmembrane region" description="Helical" evidence="1">
    <location>
        <begin position="305"/>
        <end position="323"/>
    </location>
</feature>
<feature type="transmembrane region" description="Helical" evidence="1">
    <location>
        <begin position="114"/>
        <end position="141"/>
    </location>
</feature>
<feature type="transmembrane region" description="Helical" evidence="1">
    <location>
        <begin position="229"/>
        <end position="248"/>
    </location>
</feature>
<keyword evidence="3" id="KW-1185">Reference proteome</keyword>
<dbReference type="InterPro" id="IPR049458">
    <property type="entry name" value="EpsG-like"/>
</dbReference>
<sequence length="354" mass="41579">MNSLLIYNSVILSPFLLLLSKQKGGKNIDNILLCTVTIYVIAISAIRYHVGTDFPSYEEIFLDPESHDRIEIGFIGLIKILKLFSDDPQILFLVTSMIIYYPIVKLYKTYESVAFIICWFLIFYFPSLNQIRQVIAITILTYSIKHINNFKSYILLILVASSFHITGFIGILFILLRKIYIRYIFILMLISPLFIYVHITNILANLPIIRDSYYIFYLIDENIYAGSQTLSFGGIFRLVIPFLFVYIYRINKSPHIILIKNALLIYTILYFLSINFYILYRVYSIFQIFIPIACIYLIKDKKYKLLVYLYIIILIIIFQKNIFEQSISSVIGNSIYPYQTIFTENPETINKINY</sequence>
<keyword evidence="1" id="KW-0812">Transmembrane</keyword>
<evidence type="ECO:0000313" key="3">
    <source>
        <dbReference type="Proteomes" id="UP000036270"/>
    </source>
</evidence>
<gene>
    <name evidence="2" type="ORF">RO21_07985</name>
</gene>
<dbReference type="RefSeq" id="WP_047977272.1">
    <property type="nucleotide sequence ID" value="NZ_JWIZ01000048.1"/>
</dbReference>
<feature type="transmembrane region" description="Helical" evidence="1">
    <location>
        <begin position="183"/>
        <end position="209"/>
    </location>
</feature>
<evidence type="ECO:0000313" key="2">
    <source>
        <dbReference type="EMBL" id="KMK51135.1"/>
    </source>
</evidence>
<accession>A0A0J5P5T6</accession>
<keyword evidence="1" id="KW-0472">Membrane</keyword>
<feature type="transmembrane region" description="Helical" evidence="1">
    <location>
        <begin position="31"/>
        <end position="50"/>
    </location>
</feature>
<dbReference type="EMBL" id="JWIZ01000048">
    <property type="protein sequence ID" value="KMK51135.1"/>
    <property type="molecule type" value="Genomic_DNA"/>
</dbReference>
<reference evidence="2 3" key="1">
    <citation type="submission" date="2014-12" db="EMBL/GenBank/DDBJ databases">
        <title>Reclassification of Actinobacillus muris as Muribacter muris.</title>
        <authorList>
            <person name="Christensen H."/>
            <person name="Nicklas W."/>
            <person name="Bisgaard M."/>
        </authorList>
    </citation>
    <scope>NUCLEOTIDE SEQUENCE [LARGE SCALE GENOMIC DNA]</scope>
    <source>
        <strain evidence="2 3">Ackerman80-443D</strain>
    </source>
</reference>
<feature type="transmembrane region" description="Helical" evidence="1">
    <location>
        <begin position="153"/>
        <end position="176"/>
    </location>
</feature>
<feature type="transmembrane region" description="Helical" evidence="1">
    <location>
        <begin position="255"/>
        <end position="272"/>
    </location>
</feature>
<feature type="transmembrane region" description="Helical" evidence="1">
    <location>
        <begin position="90"/>
        <end position="107"/>
    </location>
</feature>
<keyword evidence="1" id="KW-1133">Transmembrane helix</keyword>